<dbReference type="AlphaFoldDB" id="A0A9W9DP52"/>
<name>A0A9W9DP52_9AGAR</name>
<organism evidence="1 2">
    <name type="scientific">Lentinula aciculospora</name>
    <dbReference type="NCBI Taxonomy" id="153920"/>
    <lineage>
        <taxon>Eukaryota</taxon>
        <taxon>Fungi</taxon>
        <taxon>Dikarya</taxon>
        <taxon>Basidiomycota</taxon>
        <taxon>Agaricomycotina</taxon>
        <taxon>Agaricomycetes</taxon>
        <taxon>Agaricomycetidae</taxon>
        <taxon>Agaricales</taxon>
        <taxon>Marasmiineae</taxon>
        <taxon>Omphalotaceae</taxon>
        <taxon>Lentinula</taxon>
    </lineage>
</organism>
<keyword evidence="2" id="KW-1185">Reference proteome</keyword>
<dbReference type="EMBL" id="JAOTPV010000009">
    <property type="protein sequence ID" value="KAJ4478331.1"/>
    <property type="molecule type" value="Genomic_DNA"/>
</dbReference>
<accession>A0A9W9DP52</accession>
<proteinExistence type="predicted"/>
<gene>
    <name evidence="1" type="ORF">J3R30DRAFT_3404393</name>
</gene>
<dbReference type="OrthoDB" id="3222453at2759"/>
<sequence>MAESVIAPQNFTGAAHFDIANSVFVASNTATIASPAQPIDRLQPSTSSAFTLNQGNGEFYSTEPEWEVYARLLLPRKRRNFERVRRIDYLFNACLPADHPVNVGRVPPEFIQLRGININDTDGHSQHHAPGDYIPSNASVIHRITLPYLPGQPRIPILSCSGGVHEEVGALLILPEGGSQTEHRQYTKFYRYAADCARSRYSYVNGPLARGGVASFLDARPESVSSDFVPHETQNEGEPPKYWFSTCNSALSSSNADNIFRNQSGCVFIRGLKIAVQNLIFATFSKIAAKVP</sequence>
<comment type="caution">
    <text evidence="1">The sequence shown here is derived from an EMBL/GenBank/DDBJ whole genome shotgun (WGS) entry which is preliminary data.</text>
</comment>
<reference evidence="1" key="1">
    <citation type="submission" date="2022-08" db="EMBL/GenBank/DDBJ databases">
        <title>A Global Phylogenomic Analysis of the Shiitake Genus Lentinula.</title>
        <authorList>
            <consortium name="DOE Joint Genome Institute"/>
            <person name="Sierra-Patev S."/>
            <person name="Min B."/>
            <person name="Naranjo-Ortiz M."/>
            <person name="Looney B."/>
            <person name="Konkel Z."/>
            <person name="Slot J.C."/>
            <person name="Sakamoto Y."/>
            <person name="Steenwyk J.L."/>
            <person name="Rokas A."/>
            <person name="Carro J."/>
            <person name="Camarero S."/>
            <person name="Ferreira P."/>
            <person name="Molpeceres G."/>
            <person name="Ruiz-Duenas F.J."/>
            <person name="Serrano A."/>
            <person name="Henrissat B."/>
            <person name="Drula E."/>
            <person name="Hughes K.W."/>
            <person name="Mata J.L."/>
            <person name="Ishikawa N.K."/>
            <person name="Vargas-Isla R."/>
            <person name="Ushijima S."/>
            <person name="Smith C.A."/>
            <person name="Ahrendt S."/>
            <person name="Andreopoulos W."/>
            <person name="He G."/>
            <person name="Labutti K."/>
            <person name="Lipzen A."/>
            <person name="Ng V."/>
            <person name="Riley R."/>
            <person name="Sandor L."/>
            <person name="Barry K."/>
            <person name="Martinez A.T."/>
            <person name="Xiao Y."/>
            <person name="Gibbons J.G."/>
            <person name="Terashima K."/>
            <person name="Grigoriev I.V."/>
            <person name="Hibbett D.S."/>
        </authorList>
    </citation>
    <scope>NUCLEOTIDE SEQUENCE</scope>
    <source>
        <strain evidence="1">JLM2183</strain>
    </source>
</reference>
<dbReference type="Proteomes" id="UP001150266">
    <property type="component" value="Unassembled WGS sequence"/>
</dbReference>
<protein>
    <submittedName>
        <fullName evidence="1">Uncharacterized protein</fullName>
    </submittedName>
</protein>
<evidence type="ECO:0000313" key="1">
    <source>
        <dbReference type="EMBL" id="KAJ4478331.1"/>
    </source>
</evidence>
<evidence type="ECO:0000313" key="2">
    <source>
        <dbReference type="Proteomes" id="UP001150266"/>
    </source>
</evidence>